<keyword evidence="2" id="KW-1185">Reference proteome</keyword>
<organism evidence="2 3">
    <name type="scientific">Heterorhabditis bacteriophora</name>
    <name type="common">Entomopathogenic nematode worm</name>
    <dbReference type="NCBI Taxonomy" id="37862"/>
    <lineage>
        <taxon>Eukaryota</taxon>
        <taxon>Metazoa</taxon>
        <taxon>Ecdysozoa</taxon>
        <taxon>Nematoda</taxon>
        <taxon>Chromadorea</taxon>
        <taxon>Rhabditida</taxon>
        <taxon>Rhabditina</taxon>
        <taxon>Rhabditomorpha</taxon>
        <taxon>Strongyloidea</taxon>
        <taxon>Heterorhabditidae</taxon>
        <taxon>Heterorhabditis</taxon>
    </lineage>
</organism>
<sequence>MDLLVVSSSFLFCWDFFYCNLVLLRWNHVWCSWAFLSNEQYYVLNNLVCEDVLRPASDNSRTIVTLIFKVSRAGDKKKQQQRKESYSVYICLVLKHVHVDFDVSSELMYIANLFVNNVFEQVNLLKLCIVYSNCV</sequence>
<evidence type="ECO:0000256" key="1">
    <source>
        <dbReference type="ARBA" id="ARBA00006846"/>
    </source>
</evidence>
<dbReference type="GO" id="GO:0003677">
    <property type="term" value="F:DNA binding"/>
    <property type="evidence" value="ECO:0007669"/>
    <property type="project" value="InterPro"/>
</dbReference>
<dbReference type="Gene3D" id="1.10.20.10">
    <property type="entry name" value="Histone, subunit A"/>
    <property type="match status" value="1"/>
</dbReference>
<dbReference type="GO" id="GO:0046982">
    <property type="term" value="F:protein heterodimerization activity"/>
    <property type="evidence" value="ECO:0007669"/>
    <property type="project" value="InterPro"/>
</dbReference>
<protein>
    <submittedName>
        <fullName evidence="3">Ovule protein</fullName>
    </submittedName>
</protein>
<evidence type="ECO:0000313" key="2">
    <source>
        <dbReference type="Proteomes" id="UP000095283"/>
    </source>
</evidence>
<name>A0A1I7WQW2_HETBA</name>
<reference evidence="3" key="1">
    <citation type="submission" date="2016-11" db="UniProtKB">
        <authorList>
            <consortium name="WormBaseParasite"/>
        </authorList>
    </citation>
    <scope>IDENTIFICATION</scope>
</reference>
<evidence type="ECO:0000313" key="3">
    <source>
        <dbReference type="WBParaSite" id="Hba_07546"/>
    </source>
</evidence>
<dbReference type="SUPFAM" id="SSF47113">
    <property type="entry name" value="Histone-fold"/>
    <property type="match status" value="1"/>
</dbReference>
<proteinExistence type="inferred from homology"/>
<dbReference type="InterPro" id="IPR009072">
    <property type="entry name" value="Histone-fold"/>
</dbReference>
<dbReference type="InterPro" id="IPR000558">
    <property type="entry name" value="Histone_H2B"/>
</dbReference>
<dbReference type="PRINTS" id="PR00621">
    <property type="entry name" value="HISTONEH2B"/>
</dbReference>
<comment type="similarity">
    <text evidence="1">Belongs to the histone H2B family.</text>
</comment>
<dbReference type="WBParaSite" id="Hba_07546">
    <property type="protein sequence ID" value="Hba_07546"/>
    <property type="gene ID" value="Hba_07546"/>
</dbReference>
<dbReference type="AlphaFoldDB" id="A0A1I7WQW2"/>
<dbReference type="GO" id="GO:0030527">
    <property type="term" value="F:structural constituent of chromatin"/>
    <property type="evidence" value="ECO:0007669"/>
    <property type="project" value="InterPro"/>
</dbReference>
<dbReference type="Proteomes" id="UP000095283">
    <property type="component" value="Unplaced"/>
</dbReference>
<dbReference type="PANTHER" id="PTHR23428">
    <property type="entry name" value="HISTONE H2B"/>
    <property type="match status" value="1"/>
</dbReference>
<accession>A0A1I7WQW2</accession>
<dbReference type="GO" id="GO:0000786">
    <property type="term" value="C:nucleosome"/>
    <property type="evidence" value="ECO:0007669"/>
    <property type="project" value="InterPro"/>
</dbReference>